<organism evidence="1 2">
    <name type="scientific">Diphasiastrum complanatum</name>
    <name type="common">Issler's clubmoss</name>
    <name type="synonym">Lycopodium complanatum</name>
    <dbReference type="NCBI Taxonomy" id="34168"/>
    <lineage>
        <taxon>Eukaryota</taxon>
        <taxon>Viridiplantae</taxon>
        <taxon>Streptophyta</taxon>
        <taxon>Embryophyta</taxon>
        <taxon>Tracheophyta</taxon>
        <taxon>Lycopodiopsida</taxon>
        <taxon>Lycopodiales</taxon>
        <taxon>Lycopodiaceae</taxon>
        <taxon>Lycopodioideae</taxon>
        <taxon>Diphasiastrum</taxon>
    </lineage>
</organism>
<reference evidence="2" key="1">
    <citation type="journal article" date="2024" name="Proc. Natl. Acad. Sci. U.S.A.">
        <title>Extraordinary preservation of gene collinearity over three hundred million years revealed in homosporous lycophytes.</title>
        <authorList>
            <person name="Li C."/>
            <person name="Wickell D."/>
            <person name="Kuo L.Y."/>
            <person name="Chen X."/>
            <person name="Nie B."/>
            <person name="Liao X."/>
            <person name="Peng D."/>
            <person name="Ji J."/>
            <person name="Jenkins J."/>
            <person name="Williams M."/>
            <person name="Shu S."/>
            <person name="Plott C."/>
            <person name="Barry K."/>
            <person name="Rajasekar S."/>
            <person name="Grimwood J."/>
            <person name="Han X."/>
            <person name="Sun S."/>
            <person name="Hou Z."/>
            <person name="He W."/>
            <person name="Dai G."/>
            <person name="Sun C."/>
            <person name="Schmutz J."/>
            <person name="Leebens-Mack J.H."/>
            <person name="Li F.W."/>
            <person name="Wang L."/>
        </authorList>
    </citation>
    <scope>NUCLEOTIDE SEQUENCE [LARGE SCALE GENOMIC DNA]</scope>
    <source>
        <strain evidence="2">cv. PW_Plant_1</strain>
    </source>
</reference>
<name>A0ACC2BNZ8_DIPCM</name>
<accession>A0ACC2BNZ8</accession>
<keyword evidence="2" id="KW-1185">Reference proteome</keyword>
<gene>
    <name evidence="1" type="ORF">O6H91_14G042000</name>
</gene>
<evidence type="ECO:0000313" key="1">
    <source>
        <dbReference type="EMBL" id="KAJ7531382.1"/>
    </source>
</evidence>
<evidence type="ECO:0000313" key="2">
    <source>
        <dbReference type="Proteomes" id="UP001162992"/>
    </source>
</evidence>
<protein>
    <submittedName>
        <fullName evidence="1">Uncharacterized protein</fullName>
    </submittedName>
</protein>
<dbReference type="Proteomes" id="UP001162992">
    <property type="component" value="Chromosome 14"/>
</dbReference>
<sequence length="1159" mass="125683">MQWPEMKHLLKKFYLGNSQDDTGISDEKPADDRCDSEASVTASATEFKPFTALSGWLTKHNQLFSGTSQSSQDGGAEQSTGTLEGHGEVVDTARVMGGADEAESLSEALNSSVDKEGEAQAVIQSLDEEYQVQLAMALSVCHSENMDPEAAEIEAAKKISLGISASDQQAEVIAFQYWVDNVVNYDDKVADGFYDIYGIACDPYVSEKIPALVDLQGRPATDLISCEVVLVNRGTDEELVILERRAMELATECRVGEVSSVKNGLAQKIGKLVADKLGGPVESDVDILTLWRKSSEELRSALGSNIIPLGFLRFGLARHRALLFKFVSSIQGDKCYGNIVKNLWCLWNHLGRRACPSICKEGNIVLSDCVGIPCRLVKGKHYTGAEEGAFNFIKDNGESEYIVDLMGAPGAIIPPDVPRVPLISEDISGKASSTDKGVHDMHSMLAPTPSQAPLLSSEGFRATRDQKYDEVNERVLESTIGADGAKVKVLVTELHLGGRHHSEPTELDGLSAVPSRPTAARFGHSHSHLRSPSWTEGIGSHAAREMKAKDVSMYMLDAAKENPELAQKLHNVLRESGVVAPPELFSEISPKQLQAQAKEDRKASENKPGKEKRKPDEVPKGRSKGKPPPGVTKHSSPAGEAAQDRLPRLQSVEGLGERRPLEPLSAASPAITTSLVTSSATVSVLAAVQESLPPELMKRVPVAAASAITAAVVASSMVVAAVKSEIGQDPNLEGPITAAATATAAIVAATSAAAGLRIESGENSPSSYPDNEGSGKNLGGEPARCEEAEAICKASSSGSSNPAGSREGEVVSGEDQNSDRPAERMRIHTELLLDDVAEFEIPWEEIVIGDRIGLGSYGEVYRGEWHGTEVAVKKFLDQDITGDALEEFRSEVRLMRRMRHPNVVLFMGAVTRAPNLSIVTEFLSRGSLYRLLHRSNSLLDERRRLRMALDVAKGMNYLHTCTPMIVHRDLKSPNLLVDKNWVVKVCDFGLSRMKHHTFLSSKSTAGTPEWMAPEVLRNEPSNEKADVYSFGVILWELATLQQPWNELNPMQVVGAVGFQNRRLDIPDMDPNVAKIIQDCFLNEPQLRPSFAQIMSALKPLQRPISASQLHTSKPNLVTVAASQPKPHPVQAHPLYQEDINQTADACNGNDVGEGLHEKD</sequence>
<proteinExistence type="predicted"/>
<dbReference type="EMBL" id="CM055105">
    <property type="protein sequence ID" value="KAJ7531382.1"/>
    <property type="molecule type" value="Genomic_DNA"/>
</dbReference>
<comment type="caution">
    <text evidence="1">The sequence shown here is derived from an EMBL/GenBank/DDBJ whole genome shotgun (WGS) entry which is preliminary data.</text>
</comment>